<feature type="coiled-coil region" evidence="1">
    <location>
        <begin position="504"/>
        <end position="550"/>
    </location>
</feature>
<dbReference type="AlphaFoldDB" id="A0A3Q0KXP6"/>
<evidence type="ECO:0000313" key="2">
    <source>
        <dbReference type="EMBL" id="AAO07265.1"/>
    </source>
</evidence>
<dbReference type="EMBL" id="AE016796">
    <property type="protein sequence ID" value="AAO07265.1"/>
    <property type="molecule type" value="Genomic_DNA"/>
</dbReference>
<accession>A0A3Q0KXP6</accession>
<name>A0A3Q0KXP6_VIBVU</name>
<keyword evidence="1" id="KW-0175">Coiled coil</keyword>
<dbReference type="Proteomes" id="UP000002275">
    <property type="component" value="Chromosome II"/>
</dbReference>
<protein>
    <recommendedName>
        <fullName evidence="4">Replication protein</fullName>
    </recommendedName>
</protein>
<reference evidence="2 3" key="3">
    <citation type="journal article" date="2011" name="Mol. Syst. Biol.">
        <title>Integrative genome-scale metabolic analysis of Vibrio vulnificus for drug targeting and discovery.</title>
        <authorList>
            <person name="Kim H.U."/>
            <person name="Kim S.Y."/>
            <person name="Jeong H."/>
            <person name="Kim T.Y."/>
            <person name="Kim J.J."/>
            <person name="Choy H.E."/>
            <person name="Yi K.Y."/>
            <person name="Rhee J.H."/>
            <person name="Lee S.Y."/>
        </authorList>
    </citation>
    <scope>NUCLEOTIDE SEQUENCE [LARGE SCALE GENOMIC DNA]</scope>
    <source>
        <strain evidence="2 3">CMCP6</strain>
    </source>
</reference>
<evidence type="ECO:0000256" key="1">
    <source>
        <dbReference type="SAM" id="Coils"/>
    </source>
</evidence>
<evidence type="ECO:0000313" key="3">
    <source>
        <dbReference type="Proteomes" id="UP000002275"/>
    </source>
</evidence>
<gene>
    <name evidence="2" type="ordered locus">VV2_0304</name>
</gene>
<proteinExistence type="predicted"/>
<reference evidence="3" key="1">
    <citation type="submission" date="2002-12" db="EMBL/GenBank/DDBJ databases">
        <title>Complete genome sequence of Vibrio vulnificus CMCP6.</title>
        <authorList>
            <person name="Rhee J.H."/>
            <person name="Kim S.Y."/>
            <person name="Chung S.S."/>
            <person name="Kim J.J."/>
            <person name="Moon Y.H."/>
            <person name="Jeong H."/>
            <person name="Choy H.E."/>
        </authorList>
    </citation>
    <scope>NUCLEOTIDE SEQUENCE [LARGE SCALE GENOMIC DNA]</scope>
    <source>
        <strain evidence="3">CMCP6</strain>
    </source>
</reference>
<evidence type="ECO:0008006" key="4">
    <source>
        <dbReference type="Google" id="ProtNLM"/>
    </source>
</evidence>
<sequence>MNQIAKFSASQFAPLDKNTVLYAVGALRQSDKARKNLTAIRSGFFASDFSQWNEQQQTILKDAEQLTPLRIKTIAGHLREAAARSAGDNRLVKGRKSRTAGKVGYEASKRFRQRLATLRKSIKAPLVLNPEKYHSAHYSASFSAVSRGTALNSNKKRSLVADKPLVKVQLQKRDWSQQYRIQQVIETPASNAPEQQSGDRFTEKLTARAVKNIFESGAYVAVKHGGFKTFITLTFDEERRRRVADGSALTDEGLLFSPVGFKQNFGVCVSEVAGPYSAFEWYKGKIRNIKAMNESGEIAGPYTPLFAKPEKVWEVVNMHTTIGAEVSRFINGLKKMRKRGFPAYVTERDSESGRLFCPVPAVKASVLPDKSDFHYLWVAECPANEDGEPNPHVHLLMDWEMPQALFSAWAGKIESLWGNGFAHVERIKKPEAAGTYIIKAVGYAAKGENANQGLIRGNRYNMAACSRAPKWETLLSFEADNMAGIISELGYKLDQWKAPIKRSIKRYEQAKEKSIEAAAIAKAKGDVDLQTKLQTKIKRIENGLKNARAATKAAGLHVSANNRFSITFEKNAERRVNQFLKWAAGARGWSMKPIYSDIEMEDLREAAQEQYQMQYKQFLDNQAWWESVKAEPFEPYNIRPEVIEAERSAFWDLYQRAGALYH</sequence>
<organism evidence="2 3">
    <name type="scientific">Vibrio vulnificus (strain CMCP6)</name>
    <dbReference type="NCBI Taxonomy" id="216895"/>
    <lineage>
        <taxon>Bacteria</taxon>
        <taxon>Pseudomonadati</taxon>
        <taxon>Pseudomonadota</taxon>
        <taxon>Gammaproteobacteria</taxon>
        <taxon>Vibrionales</taxon>
        <taxon>Vibrionaceae</taxon>
        <taxon>Vibrio</taxon>
    </lineage>
</organism>
<dbReference type="RefSeq" id="WP_011081268.1">
    <property type="nucleotide sequence ID" value="NC_004460.2"/>
</dbReference>
<reference evidence="2 3" key="2">
    <citation type="journal article" date="2003" name="Infect. Immun.">
        <title>Characterization and pathogenic significance of Vibrio vulnificus antigens preferentially expressed in septicemic patients.</title>
        <authorList>
            <person name="Kim Y.R."/>
            <person name="Lee S.E."/>
            <person name="Kim C.M."/>
            <person name="Kim S.Y."/>
            <person name="Shin E.K."/>
            <person name="Shin D.H."/>
            <person name="Chung S.S."/>
            <person name="Choy H.E."/>
            <person name="Progulske-Fox A."/>
            <person name="Hillman J.D."/>
            <person name="Handfield M."/>
            <person name="Rhee J.H."/>
        </authorList>
    </citation>
    <scope>NUCLEOTIDE SEQUENCE [LARGE SCALE GENOMIC DNA]</scope>
    <source>
        <strain evidence="2 3">CMCP6</strain>
    </source>
</reference>
<dbReference type="KEGG" id="vvu:VV2_0304"/>